<accession>A0A223ASW2</accession>
<dbReference type="OrthoDB" id="1769147at2"/>
<keyword evidence="2" id="KW-1185">Reference proteome</keyword>
<dbReference type="RefSeq" id="WP_094234287.1">
    <property type="nucleotide sequence ID" value="NZ_CP016199.1"/>
</dbReference>
<sequence length="173" mass="20497">MNRDELYQILDIVAPEEFQYYENLAALLEADEVINVQLILELIKELDMDSLAEMFDSYFEEWNKSIPDELTELYVTIDTAKRSIMGNFNEYMNDEDYLSLANAIYDFRRWYVTTPHVVDNDTGEEINVRDARYNLSASRYTGEICNYNFNYAYEYEGDSYSVRLSDIIESEYN</sequence>
<organism evidence="1 2">
    <name type="scientific">Mogibacterium pumilum</name>
    <dbReference type="NCBI Taxonomy" id="86332"/>
    <lineage>
        <taxon>Bacteria</taxon>
        <taxon>Bacillati</taxon>
        <taxon>Bacillota</taxon>
        <taxon>Clostridia</taxon>
        <taxon>Peptostreptococcales</taxon>
        <taxon>Anaerovoracaceae</taxon>
        <taxon>Mogibacterium</taxon>
    </lineage>
</organism>
<evidence type="ECO:0000313" key="2">
    <source>
        <dbReference type="Proteomes" id="UP000214689"/>
    </source>
</evidence>
<protein>
    <submittedName>
        <fullName evidence="1">Uncharacterized protein</fullName>
    </submittedName>
</protein>
<name>A0A223ASW2_9FIRM</name>
<reference evidence="2" key="1">
    <citation type="submission" date="2016-05" db="EMBL/GenBank/DDBJ databases">
        <authorList>
            <person name="Holder M.E."/>
            <person name="Ajami N.J."/>
            <person name="Petrosino J.F."/>
        </authorList>
    </citation>
    <scope>NUCLEOTIDE SEQUENCE [LARGE SCALE GENOMIC DNA]</scope>
    <source>
        <strain evidence="2">ATCC 700696</strain>
    </source>
</reference>
<gene>
    <name evidence="1" type="ORF">AXF17_06195</name>
</gene>
<dbReference type="AlphaFoldDB" id="A0A223ASW2"/>
<dbReference type="EMBL" id="CP016199">
    <property type="protein sequence ID" value="ASS38052.1"/>
    <property type="molecule type" value="Genomic_DNA"/>
</dbReference>
<proteinExistence type="predicted"/>
<dbReference type="Proteomes" id="UP000214689">
    <property type="component" value="Chromosome"/>
</dbReference>
<evidence type="ECO:0000313" key="1">
    <source>
        <dbReference type="EMBL" id="ASS38052.1"/>
    </source>
</evidence>